<dbReference type="EMBL" id="CP026538">
    <property type="protein sequence ID" value="QAZ69464.1"/>
    <property type="molecule type" value="Genomic_DNA"/>
</dbReference>
<keyword evidence="3" id="KW-1185">Reference proteome</keyword>
<evidence type="ECO:0000256" key="1">
    <source>
        <dbReference type="SAM" id="MobiDB-lite"/>
    </source>
</evidence>
<name>A0A4P6HRY1_9BACT</name>
<evidence type="ECO:0000313" key="2">
    <source>
        <dbReference type="EMBL" id="QAZ69464.1"/>
    </source>
</evidence>
<dbReference type="KEGG" id="dcb:C3Y92_07235"/>
<sequence length="77" mass="8105">MTVKAVSGVRVPMEGMPRRHITDAKPVAVPDAAYYRRRIADGDLVLVDAKAIAEAEAPAEAKAVAAPEAAPQKPKEA</sequence>
<feature type="region of interest" description="Disordered" evidence="1">
    <location>
        <begin position="57"/>
        <end position="77"/>
    </location>
</feature>
<gene>
    <name evidence="2" type="ORF">C3Y92_07235</name>
</gene>
<proteinExistence type="predicted"/>
<dbReference type="AlphaFoldDB" id="A0A4P6HRY1"/>
<organism evidence="2 3">
    <name type="scientific">Solidesulfovibrio carbinolicus</name>
    <dbReference type="NCBI Taxonomy" id="296842"/>
    <lineage>
        <taxon>Bacteria</taxon>
        <taxon>Pseudomonadati</taxon>
        <taxon>Thermodesulfobacteriota</taxon>
        <taxon>Desulfovibrionia</taxon>
        <taxon>Desulfovibrionales</taxon>
        <taxon>Desulfovibrionaceae</taxon>
        <taxon>Solidesulfovibrio</taxon>
    </lineage>
</organism>
<reference evidence="2 3" key="1">
    <citation type="submission" date="2018-02" db="EMBL/GenBank/DDBJ databases">
        <title>Genome sequence of Desulfovibrio carbinolicus DSM 3852.</title>
        <authorList>
            <person name="Wilbanks E."/>
            <person name="Skennerton C.T."/>
            <person name="Orphan V.J."/>
        </authorList>
    </citation>
    <scope>NUCLEOTIDE SEQUENCE [LARGE SCALE GENOMIC DNA]</scope>
    <source>
        <strain evidence="2 3">DSM 3852</strain>
    </source>
</reference>
<accession>A0A4P6HRY1</accession>
<dbReference type="Pfam" id="PF10948">
    <property type="entry name" value="DUF2635"/>
    <property type="match status" value="1"/>
</dbReference>
<dbReference type="OrthoDB" id="5460329at2"/>
<evidence type="ECO:0000313" key="3">
    <source>
        <dbReference type="Proteomes" id="UP000293296"/>
    </source>
</evidence>
<dbReference type="InterPro" id="IPR024400">
    <property type="entry name" value="DUF2635"/>
</dbReference>
<dbReference type="Proteomes" id="UP000293296">
    <property type="component" value="Chromosome"/>
</dbReference>
<evidence type="ECO:0008006" key="4">
    <source>
        <dbReference type="Google" id="ProtNLM"/>
    </source>
</evidence>
<protein>
    <recommendedName>
        <fullName evidence="4">DUF2635 domain-containing protein</fullName>
    </recommendedName>
</protein>